<organism evidence="7 8">
    <name type="scientific">Albula goreensis</name>
    <dbReference type="NCBI Taxonomy" id="1534307"/>
    <lineage>
        <taxon>Eukaryota</taxon>
        <taxon>Metazoa</taxon>
        <taxon>Chordata</taxon>
        <taxon>Craniata</taxon>
        <taxon>Vertebrata</taxon>
        <taxon>Euteleostomi</taxon>
        <taxon>Actinopterygii</taxon>
        <taxon>Neopterygii</taxon>
        <taxon>Teleostei</taxon>
        <taxon>Albuliformes</taxon>
        <taxon>Albulidae</taxon>
        <taxon>Albula</taxon>
    </lineage>
</organism>
<keyword evidence="8" id="KW-1185">Reference proteome</keyword>
<dbReference type="GO" id="GO:0005576">
    <property type="term" value="C:extracellular region"/>
    <property type="evidence" value="ECO:0007669"/>
    <property type="project" value="UniProtKB-SubCell"/>
</dbReference>
<evidence type="ECO:0000256" key="3">
    <source>
        <dbReference type="ARBA" id="ARBA00023180"/>
    </source>
</evidence>
<evidence type="ECO:0000256" key="5">
    <source>
        <dbReference type="SAM" id="Phobius"/>
    </source>
</evidence>
<dbReference type="PANTHER" id="PTHR46941">
    <property type="entry name" value="COILED-COIL DOMAIN-CONTAINING PROTEIN 126"/>
    <property type="match status" value="1"/>
</dbReference>
<name>A0A8T3E2K6_9TELE</name>
<dbReference type="GO" id="GO:0016020">
    <property type="term" value="C:membrane"/>
    <property type="evidence" value="ECO:0007669"/>
    <property type="project" value="TreeGrafter"/>
</dbReference>
<dbReference type="Proteomes" id="UP000829720">
    <property type="component" value="Unassembled WGS sequence"/>
</dbReference>
<evidence type="ECO:0000256" key="1">
    <source>
        <dbReference type="ARBA" id="ARBA00004613"/>
    </source>
</evidence>
<feature type="compositionally biased region" description="Basic and acidic residues" evidence="4">
    <location>
        <begin position="207"/>
        <end position="219"/>
    </location>
</feature>
<keyword evidence="2" id="KW-0964">Secreted</keyword>
<gene>
    <name evidence="7" type="ORF">AGOR_G00045260</name>
</gene>
<evidence type="ECO:0000313" key="8">
    <source>
        <dbReference type="Proteomes" id="UP000829720"/>
    </source>
</evidence>
<dbReference type="InterPro" id="IPR042759">
    <property type="entry name" value="CCDC126"/>
</dbReference>
<dbReference type="EMBL" id="JAERUA010000003">
    <property type="protein sequence ID" value="KAI1902486.1"/>
    <property type="molecule type" value="Genomic_DNA"/>
</dbReference>
<feature type="compositionally biased region" description="Basic and acidic residues" evidence="4">
    <location>
        <begin position="186"/>
        <end position="199"/>
    </location>
</feature>
<keyword evidence="5" id="KW-0812">Transmembrane</keyword>
<protein>
    <recommendedName>
        <fullName evidence="6">MGT5A-like N-terminal domain-containing protein</fullName>
    </recommendedName>
</protein>
<dbReference type="InterPro" id="IPR027833">
    <property type="entry name" value="MGT5A-like_N"/>
</dbReference>
<keyword evidence="3" id="KW-0325">Glycoprotein</keyword>
<evidence type="ECO:0000256" key="2">
    <source>
        <dbReference type="ARBA" id="ARBA00022525"/>
    </source>
</evidence>
<proteinExistence type="predicted"/>
<evidence type="ECO:0000259" key="6">
    <source>
        <dbReference type="Pfam" id="PF15027"/>
    </source>
</evidence>
<feature type="region of interest" description="Disordered" evidence="4">
    <location>
        <begin position="183"/>
        <end position="219"/>
    </location>
</feature>
<reference evidence="7" key="1">
    <citation type="submission" date="2021-01" db="EMBL/GenBank/DDBJ databases">
        <authorList>
            <person name="Zahm M."/>
            <person name="Roques C."/>
            <person name="Cabau C."/>
            <person name="Klopp C."/>
            <person name="Donnadieu C."/>
            <person name="Jouanno E."/>
            <person name="Lampietro C."/>
            <person name="Louis A."/>
            <person name="Herpin A."/>
            <person name="Echchiki A."/>
            <person name="Berthelot C."/>
            <person name="Parey E."/>
            <person name="Roest-Crollius H."/>
            <person name="Braasch I."/>
            <person name="Postlethwait J."/>
            <person name="Bobe J."/>
            <person name="Montfort J."/>
            <person name="Bouchez O."/>
            <person name="Begum T."/>
            <person name="Mejri S."/>
            <person name="Adams A."/>
            <person name="Chen W.-J."/>
            <person name="Guiguen Y."/>
        </authorList>
    </citation>
    <scope>NUCLEOTIDE SEQUENCE</scope>
    <source>
        <tissue evidence="7">Blood</tissue>
    </source>
</reference>
<dbReference type="AlphaFoldDB" id="A0A8T3E2K6"/>
<comment type="subcellular location">
    <subcellularLocation>
        <location evidence="1">Secreted</location>
    </subcellularLocation>
</comment>
<feature type="transmembrane region" description="Helical" evidence="5">
    <location>
        <begin position="69"/>
        <end position="89"/>
    </location>
</feature>
<accession>A0A8T3E2K6</accession>
<dbReference type="PANTHER" id="PTHR46941:SF1">
    <property type="entry name" value="COILED-COIL DOMAIN-CONTAINING PROTEIN 126"/>
    <property type="match status" value="1"/>
</dbReference>
<feature type="domain" description="MGT5A-like N-terminal" evidence="6">
    <location>
        <begin position="60"/>
        <end position="181"/>
    </location>
</feature>
<dbReference type="Pfam" id="PF15027">
    <property type="entry name" value="MGT5A_N"/>
    <property type="match status" value="1"/>
</dbReference>
<evidence type="ECO:0000313" key="7">
    <source>
        <dbReference type="EMBL" id="KAI1902486.1"/>
    </source>
</evidence>
<dbReference type="OrthoDB" id="9946758at2759"/>
<evidence type="ECO:0000256" key="4">
    <source>
        <dbReference type="SAM" id="MobiDB-lite"/>
    </source>
</evidence>
<comment type="caution">
    <text evidence="7">The sequence shown here is derived from an EMBL/GenBank/DDBJ whole genome shotgun (WGS) entry which is preliminary data.</text>
</comment>
<keyword evidence="5" id="KW-1133">Transmembrane helix</keyword>
<sequence>MGIQLNRSGANCHHDIRGAPESDQWRAHVWAHARTPGHSVLLRRTQRGVGGGVSVGGAMLLRRNMSQKLGALLLLFGLVWGLMLMRYTLQRPAHQTSAQLRQQILQLSHRYVKVLTEENRDAAGPQGTSMAGYADLKRTIAVLLDDILQRLVKLEGKIDAAVNGSLTNVTHPAGGLPLPAALHRRQTQDAHPRHPESHRPASATPHRRPEMARRPAEGR</sequence>
<keyword evidence="5" id="KW-0472">Membrane</keyword>